<comment type="caution">
    <text evidence="2">The sequence shown here is derived from an EMBL/GenBank/DDBJ whole genome shotgun (WGS) entry which is preliminary data.</text>
</comment>
<feature type="domain" description="DUF4123" evidence="1">
    <location>
        <begin position="20"/>
        <end position="139"/>
    </location>
</feature>
<evidence type="ECO:0000313" key="3">
    <source>
        <dbReference type="Proteomes" id="UP000056732"/>
    </source>
</evidence>
<gene>
    <name evidence="2" type="ORF">WK53_07905</name>
</gene>
<organism evidence="2 3">
    <name type="scientific">Burkholderia ubonensis</name>
    <dbReference type="NCBI Taxonomy" id="101571"/>
    <lineage>
        <taxon>Bacteria</taxon>
        <taxon>Pseudomonadati</taxon>
        <taxon>Pseudomonadota</taxon>
        <taxon>Betaproteobacteria</taxon>
        <taxon>Burkholderiales</taxon>
        <taxon>Burkholderiaceae</taxon>
        <taxon>Burkholderia</taxon>
        <taxon>Burkholderia cepacia complex</taxon>
    </lineage>
</organism>
<evidence type="ECO:0000313" key="2">
    <source>
        <dbReference type="EMBL" id="KVT53058.1"/>
    </source>
</evidence>
<dbReference type="Proteomes" id="UP000056732">
    <property type="component" value="Unassembled WGS sequence"/>
</dbReference>
<dbReference type="Pfam" id="PF13503">
    <property type="entry name" value="DUF4123"/>
    <property type="match status" value="1"/>
</dbReference>
<dbReference type="AlphaFoldDB" id="A0AAW3N830"/>
<protein>
    <recommendedName>
        <fullName evidence="1">DUF4123 domain-containing protein</fullName>
    </recommendedName>
</protein>
<evidence type="ECO:0000259" key="1">
    <source>
        <dbReference type="Pfam" id="PF13503"/>
    </source>
</evidence>
<proteinExistence type="predicted"/>
<accession>A0AAW3N830</accession>
<name>A0AAW3N830_9BURK</name>
<reference evidence="2 3" key="1">
    <citation type="submission" date="2015-11" db="EMBL/GenBank/DDBJ databases">
        <title>Expanding the genomic diversity of Burkholderia species for the development of highly accurate diagnostics.</title>
        <authorList>
            <person name="Sahl J."/>
            <person name="Keim P."/>
            <person name="Wagner D."/>
        </authorList>
    </citation>
    <scope>NUCLEOTIDE SEQUENCE [LARGE SCALE GENOMIC DNA]</scope>
    <source>
        <strain evidence="2 3">MSMB1137WGS</strain>
    </source>
</reference>
<sequence length="166" mass="19029">MTVVERFRTYPNRHFDAMRVYALVDGLQYQQHTGQQLEPIDDIAVSLFAGTTDIALAHAGPWLIYTKDAQGRIAELDALETARPGVVWLFASADLETLAGKMRPHLSVRLSNSKSAMLRFWDPRVLHELNQSLQSKQERALFKTAREWLYLNEGQRRFIDDDTPTL</sequence>
<dbReference type="EMBL" id="LPDO01000077">
    <property type="protein sequence ID" value="KVT53058.1"/>
    <property type="molecule type" value="Genomic_DNA"/>
</dbReference>
<dbReference type="InterPro" id="IPR025391">
    <property type="entry name" value="DUF4123"/>
</dbReference>